<protein>
    <recommendedName>
        <fullName evidence="9">Membrane fusion protein (MFP) family protein</fullName>
    </recommendedName>
</protein>
<dbReference type="OrthoDB" id="9810980at2"/>
<reference evidence="13 14" key="1">
    <citation type="submission" date="2017-07" db="EMBL/GenBank/DDBJ databases">
        <title>Draft Genome Sequences of Select Purple Nonsulfur Bacteria.</title>
        <authorList>
            <person name="Lasarre B."/>
            <person name="Mckinlay J.B."/>
        </authorList>
    </citation>
    <scope>NUCLEOTIDE SEQUENCE [LARGE SCALE GENOMIC DNA]</scope>
    <source>
        <strain evidence="13 14">DSM 5909</strain>
    </source>
</reference>
<comment type="subcellular location">
    <subcellularLocation>
        <location evidence="1 9">Cell inner membrane</location>
        <topology evidence="1 9">Single-pass membrane protein</topology>
    </subcellularLocation>
</comment>
<evidence type="ECO:0000256" key="10">
    <source>
        <dbReference type="SAM" id="Coils"/>
    </source>
</evidence>
<evidence type="ECO:0000256" key="4">
    <source>
        <dbReference type="ARBA" id="ARBA00022475"/>
    </source>
</evidence>
<dbReference type="RefSeq" id="WP_111418165.1">
    <property type="nucleotide sequence ID" value="NZ_NPEX01000027.1"/>
</dbReference>
<feature type="domain" description="AprE-like beta-barrel" evidence="12">
    <location>
        <begin position="329"/>
        <end position="418"/>
    </location>
</feature>
<evidence type="ECO:0000256" key="6">
    <source>
        <dbReference type="ARBA" id="ARBA00022692"/>
    </source>
</evidence>
<gene>
    <name evidence="13" type="ORF">CH341_06190</name>
</gene>
<dbReference type="PRINTS" id="PR01490">
    <property type="entry name" value="RTXTOXIND"/>
</dbReference>
<dbReference type="GO" id="GO:0005886">
    <property type="term" value="C:plasma membrane"/>
    <property type="evidence" value="ECO:0007669"/>
    <property type="project" value="UniProtKB-SubCell"/>
</dbReference>
<dbReference type="InterPro" id="IPR006144">
    <property type="entry name" value="Secretion_HlyD_CS"/>
</dbReference>
<comment type="caution">
    <text evidence="13">The sequence shown here is derived from an EMBL/GenBank/DDBJ whole genome shotgun (WGS) entry which is preliminary data.</text>
</comment>
<name>A0A327L224_9BRAD</name>
<dbReference type="InterPro" id="IPR050739">
    <property type="entry name" value="MFP"/>
</dbReference>
<evidence type="ECO:0000256" key="2">
    <source>
        <dbReference type="ARBA" id="ARBA00009477"/>
    </source>
</evidence>
<evidence type="ECO:0000256" key="9">
    <source>
        <dbReference type="RuleBase" id="RU365093"/>
    </source>
</evidence>
<accession>A0A327L224</accession>
<dbReference type="Gene3D" id="2.40.30.170">
    <property type="match status" value="1"/>
</dbReference>
<evidence type="ECO:0000256" key="5">
    <source>
        <dbReference type="ARBA" id="ARBA00022519"/>
    </source>
</evidence>
<dbReference type="EMBL" id="NPEX01000027">
    <property type="protein sequence ID" value="RAI44999.1"/>
    <property type="molecule type" value="Genomic_DNA"/>
</dbReference>
<keyword evidence="7 9" id="KW-1133">Transmembrane helix</keyword>
<evidence type="ECO:0000313" key="13">
    <source>
        <dbReference type="EMBL" id="RAI44999.1"/>
    </source>
</evidence>
<comment type="similarity">
    <text evidence="2 9">Belongs to the membrane fusion protein (MFP) (TC 8.A.1) family.</text>
</comment>
<dbReference type="Proteomes" id="UP000249130">
    <property type="component" value="Unassembled WGS sequence"/>
</dbReference>
<dbReference type="PANTHER" id="PTHR30386:SF17">
    <property type="entry name" value="ALKALINE PROTEASE SECRETION PROTEIN APRE"/>
    <property type="match status" value="1"/>
</dbReference>
<evidence type="ECO:0000313" key="14">
    <source>
        <dbReference type="Proteomes" id="UP000249130"/>
    </source>
</evidence>
<keyword evidence="8 9" id="KW-0472">Membrane</keyword>
<dbReference type="InterPro" id="IPR058982">
    <property type="entry name" value="Beta-barrel_AprE"/>
</dbReference>
<dbReference type="InterPro" id="IPR058781">
    <property type="entry name" value="HH_AprE-like"/>
</dbReference>
<keyword evidence="10" id="KW-0175">Coiled coil</keyword>
<keyword evidence="3 9" id="KW-0813">Transport</keyword>
<dbReference type="PROSITE" id="PS00543">
    <property type="entry name" value="HLYD_FAMILY"/>
    <property type="match status" value="1"/>
</dbReference>
<keyword evidence="14" id="KW-1185">Reference proteome</keyword>
<evidence type="ECO:0000256" key="1">
    <source>
        <dbReference type="ARBA" id="ARBA00004377"/>
    </source>
</evidence>
<feature type="transmembrane region" description="Helical" evidence="9">
    <location>
        <begin position="21"/>
        <end position="42"/>
    </location>
</feature>
<feature type="domain" description="AprE-like long alpha-helical hairpin" evidence="11">
    <location>
        <begin position="99"/>
        <end position="286"/>
    </location>
</feature>
<dbReference type="Pfam" id="PF25994">
    <property type="entry name" value="HH_AprE"/>
    <property type="match status" value="1"/>
</dbReference>
<keyword evidence="4 9" id="KW-1003">Cell membrane</keyword>
<evidence type="ECO:0000256" key="7">
    <source>
        <dbReference type="ARBA" id="ARBA00022989"/>
    </source>
</evidence>
<evidence type="ECO:0000256" key="3">
    <source>
        <dbReference type="ARBA" id="ARBA00022448"/>
    </source>
</evidence>
<evidence type="ECO:0000259" key="11">
    <source>
        <dbReference type="Pfam" id="PF25994"/>
    </source>
</evidence>
<dbReference type="Gene3D" id="2.40.50.100">
    <property type="match status" value="1"/>
</dbReference>
<feature type="coiled-coil region" evidence="10">
    <location>
        <begin position="231"/>
        <end position="265"/>
    </location>
</feature>
<dbReference type="GO" id="GO:0009306">
    <property type="term" value="P:protein secretion"/>
    <property type="evidence" value="ECO:0007669"/>
    <property type="project" value="InterPro"/>
</dbReference>
<dbReference type="PANTHER" id="PTHR30386">
    <property type="entry name" value="MEMBRANE FUSION SUBUNIT OF EMRAB-TOLC MULTIDRUG EFFLUX PUMP"/>
    <property type="match status" value="1"/>
</dbReference>
<evidence type="ECO:0000259" key="12">
    <source>
        <dbReference type="Pfam" id="PF26002"/>
    </source>
</evidence>
<dbReference type="Pfam" id="PF26002">
    <property type="entry name" value="Beta-barrel_AprE"/>
    <property type="match status" value="1"/>
</dbReference>
<dbReference type="InterPro" id="IPR010129">
    <property type="entry name" value="T1SS_HlyD"/>
</dbReference>
<organism evidence="13 14">
    <name type="scientific">Rhodoplanes roseus</name>
    <dbReference type="NCBI Taxonomy" id="29409"/>
    <lineage>
        <taxon>Bacteria</taxon>
        <taxon>Pseudomonadati</taxon>
        <taxon>Pseudomonadota</taxon>
        <taxon>Alphaproteobacteria</taxon>
        <taxon>Hyphomicrobiales</taxon>
        <taxon>Nitrobacteraceae</taxon>
        <taxon>Rhodoplanes</taxon>
    </lineage>
</organism>
<keyword evidence="6 9" id="KW-0812">Transmembrane</keyword>
<dbReference type="AlphaFoldDB" id="A0A327L224"/>
<dbReference type="NCBIfam" id="TIGR01843">
    <property type="entry name" value="type_I_hlyD"/>
    <property type="match status" value="1"/>
</dbReference>
<sequence length="441" mass="48521">MEKERVEDLPAPVASANWKPMLWLGFCIIVFTFVGLGGWSAFARIDSAVVAGGAVSVESYRKTVQHLEGGIVQEILVRDGDMVKEGAVLLRLDPTRSGAAERTVRQQVAVMLSLEARLLAQRDLADSVHFPEEVTAIGNDPLVASAMLDNRKQFEARRGSLLQAIEVIDKLIAQARREVEQSLSDQKTAGDQLASIGQELPNLRSLLERGLVALPRVTTLERQQMATRGALDTAKINYEKAQEKIAELQARREQLRQDYRQEGANGLPDVRKSLGDLSQQLLVAQDALKRGEVKAPVSGTVQQLRIFTAGGVLKPGDPILDIVPASDTLVVRAKVGSTEIDRIVPGMPVEIRIPQFTQFQIHPILGKVRSVSRDTLLDEVTRVPYYAVELGVDRASVPPEIEDKISAGMMVDALIRTEERTVLQFLLAPLVNRLATSLRER</sequence>
<keyword evidence="5 9" id="KW-0997">Cell inner membrane</keyword>
<evidence type="ECO:0000256" key="8">
    <source>
        <dbReference type="ARBA" id="ARBA00023136"/>
    </source>
</evidence>
<proteinExistence type="inferred from homology"/>